<evidence type="ECO:0000256" key="2">
    <source>
        <dbReference type="ARBA" id="ARBA00022525"/>
    </source>
</evidence>
<dbReference type="Gene3D" id="1.20.5.320">
    <property type="entry name" value="6-Phosphogluconate Dehydrogenase, domain 3"/>
    <property type="match status" value="1"/>
</dbReference>
<dbReference type="InParanoid" id="A0A6P7WVQ4"/>
<dbReference type="FunFam" id="1.20.5.320:FF:000006">
    <property type="entry name" value="Protein FAM132A"/>
    <property type="match status" value="1"/>
</dbReference>
<dbReference type="InterPro" id="IPR001073">
    <property type="entry name" value="C1q_dom"/>
</dbReference>
<evidence type="ECO:0000256" key="12">
    <source>
        <dbReference type="SAM" id="SignalP"/>
    </source>
</evidence>
<feature type="chain" id="PRO_5027848091" description="Adipolin" evidence="12">
    <location>
        <begin position="21"/>
        <end position="315"/>
    </location>
</feature>
<evidence type="ECO:0000256" key="6">
    <source>
        <dbReference type="ARBA" id="ARBA00023180"/>
    </source>
</evidence>
<comment type="similarity">
    <text evidence="7">Belongs to the adipolin/erythroferrone family.</text>
</comment>
<evidence type="ECO:0000256" key="5">
    <source>
        <dbReference type="ARBA" id="ARBA00023157"/>
    </source>
</evidence>
<evidence type="ECO:0000313" key="14">
    <source>
        <dbReference type="Proteomes" id="UP000515156"/>
    </source>
</evidence>
<keyword evidence="2" id="KW-0964">Secreted</keyword>
<gene>
    <name evidence="15" type="primary">C1QTNF12</name>
</gene>
<keyword evidence="6" id="KW-0325">Glycoprotein</keyword>
<keyword evidence="5" id="KW-1015">Disulfide bond</keyword>
<feature type="compositionally biased region" description="Pro residues" evidence="11">
    <location>
        <begin position="102"/>
        <end position="114"/>
    </location>
</feature>
<dbReference type="PANTHER" id="PTHR24019:SF5">
    <property type="entry name" value="ADIPOLIN"/>
    <property type="match status" value="1"/>
</dbReference>
<dbReference type="CTD" id="388581"/>
<evidence type="ECO:0000256" key="11">
    <source>
        <dbReference type="SAM" id="MobiDB-lite"/>
    </source>
</evidence>
<dbReference type="OrthoDB" id="6431870at2759"/>
<dbReference type="PANTHER" id="PTHR24019">
    <property type="entry name" value="ADIPOLIN"/>
    <property type="match status" value="1"/>
</dbReference>
<name>A0A6P7WVQ4_9AMPH</name>
<accession>A0A6P7WVQ4</accession>
<dbReference type="KEGG" id="muo:115456807"/>
<evidence type="ECO:0000256" key="1">
    <source>
        <dbReference type="ARBA" id="ARBA00004613"/>
    </source>
</evidence>
<protein>
    <recommendedName>
        <fullName evidence="8">Adipolin</fullName>
    </recommendedName>
    <alternativeName>
        <fullName evidence="9">Adipose-derived insulin-sensitizing factor</fullName>
    </alternativeName>
    <alternativeName>
        <fullName evidence="10">Complement C1q tumor necrosis factor-related protein 12</fullName>
    </alternativeName>
</protein>
<dbReference type="AlphaFoldDB" id="A0A6P7WVQ4"/>
<organism evidence="14 15">
    <name type="scientific">Microcaecilia unicolor</name>
    <dbReference type="NCBI Taxonomy" id="1415580"/>
    <lineage>
        <taxon>Eukaryota</taxon>
        <taxon>Metazoa</taxon>
        <taxon>Chordata</taxon>
        <taxon>Craniata</taxon>
        <taxon>Vertebrata</taxon>
        <taxon>Euteleostomi</taxon>
        <taxon>Amphibia</taxon>
        <taxon>Gymnophiona</taxon>
        <taxon>Siphonopidae</taxon>
        <taxon>Microcaecilia</taxon>
    </lineage>
</organism>
<evidence type="ECO:0000256" key="8">
    <source>
        <dbReference type="ARBA" id="ARBA00070752"/>
    </source>
</evidence>
<evidence type="ECO:0000259" key="13">
    <source>
        <dbReference type="PROSITE" id="PS50871"/>
    </source>
</evidence>
<dbReference type="InterPro" id="IPR052136">
    <property type="entry name" value="Adipolin/Erythroferrone-rel"/>
</dbReference>
<dbReference type="GO" id="GO:0005615">
    <property type="term" value="C:extracellular space"/>
    <property type="evidence" value="ECO:0007669"/>
    <property type="project" value="TreeGrafter"/>
</dbReference>
<dbReference type="Proteomes" id="UP000515156">
    <property type="component" value="Chromosome 13"/>
</dbReference>
<comment type="subcellular location">
    <subcellularLocation>
        <location evidence="1">Secreted</location>
    </subcellularLocation>
</comment>
<sequence length="315" mass="35165">MRGWILAIVATILCQQLALFRVMAAKKERKKGKEPNQYTEPLNVTLSNSEEIHTEFSEEPDVEITDPRQTWIRFVHRDDGNNSKKKCKGKDKDKKLRGLTGPPGPPGPQGPPGPAGAEVTHDVLLQEFKEMLKEATERRSEEHPSELPPLLLSLEDIVPYRRVQEAFHCKLKGQITVDRKTLIELHNFQMPLAKGAFLRGTGMNLSTGRFIAPVSGIYQFSANIHIDHSELKSKVQLRLRDNVRVLICIESLCHRYTSLEVISGLESNSKIFTVCVHGLLQLQAGQYASIYVDNSAGAAITIQNGSDFMGMLLGV</sequence>
<evidence type="ECO:0000256" key="3">
    <source>
        <dbReference type="ARBA" id="ARBA00022702"/>
    </source>
</evidence>
<keyword evidence="3" id="KW-0372">Hormone</keyword>
<dbReference type="Gene3D" id="2.60.120.40">
    <property type="match status" value="1"/>
</dbReference>
<evidence type="ECO:0000256" key="9">
    <source>
        <dbReference type="ARBA" id="ARBA00081134"/>
    </source>
</evidence>
<dbReference type="FunCoup" id="A0A6P7WVQ4">
    <property type="interactions" value="192"/>
</dbReference>
<feature type="region of interest" description="Disordered" evidence="11">
    <location>
        <begin position="73"/>
        <end position="118"/>
    </location>
</feature>
<keyword evidence="4 12" id="KW-0732">Signal</keyword>
<dbReference type="FunFam" id="2.60.120.40:FF:000012">
    <property type="entry name" value="Adipolin isoform X1"/>
    <property type="match status" value="1"/>
</dbReference>
<evidence type="ECO:0000256" key="4">
    <source>
        <dbReference type="ARBA" id="ARBA00022729"/>
    </source>
</evidence>
<evidence type="ECO:0000256" key="7">
    <source>
        <dbReference type="ARBA" id="ARBA00038198"/>
    </source>
</evidence>
<dbReference type="GO" id="GO:0046326">
    <property type="term" value="P:positive regulation of D-glucose import"/>
    <property type="evidence" value="ECO:0007669"/>
    <property type="project" value="TreeGrafter"/>
</dbReference>
<dbReference type="GO" id="GO:0045721">
    <property type="term" value="P:negative regulation of gluconeogenesis"/>
    <property type="evidence" value="ECO:0007669"/>
    <property type="project" value="TreeGrafter"/>
</dbReference>
<dbReference type="InterPro" id="IPR008983">
    <property type="entry name" value="Tumour_necrosis_fac-like_dom"/>
</dbReference>
<evidence type="ECO:0000256" key="10">
    <source>
        <dbReference type="ARBA" id="ARBA00082819"/>
    </source>
</evidence>
<feature type="signal peptide" evidence="12">
    <location>
        <begin position="1"/>
        <end position="20"/>
    </location>
</feature>
<dbReference type="GeneID" id="115456807"/>
<dbReference type="GO" id="GO:0046628">
    <property type="term" value="P:positive regulation of insulin receptor signaling pathway"/>
    <property type="evidence" value="ECO:0007669"/>
    <property type="project" value="TreeGrafter"/>
</dbReference>
<keyword evidence="14" id="KW-1185">Reference proteome</keyword>
<reference evidence="15" key="1">
    <citation type="submission" date="2025-08" db="UniProtKB">
        <authorList>
            <consortium name="RefSeq"/>
        </authorList>
    </citation>
    <scope>IDENTIFICATION</scope>
</reference>
<dbReference type="RefSeq" id="XP_030041979.1">
    <property type="nucleotide sequence ID" value="XM_030186119.1"/>
</dbReference>
<feature type="domain" description="C1q" evidence="13">
    <location>
        <begin position="160"/>
        <end position="315"/>
    </location>
</feature>
<proteinExistence type="inferred from homology"/>
<dbReference type="GO" id="GO:0005179">
    <property type="term" value="F:hormone activity"/>
    <property type="evidence" value="ECO:0007669"/>
    <property type="project" value="UniProtKB-KW"/>
</dbReference>
<evidence type="ECO:0000313" key="15">
    <source>
        <dbReference type="RefSeq" id="XP_030041979.1"/>
    </source>
</evidence>
<dbReference type="PROSITE" id="PS50871">
    <property type="entry name" value="C1Q"/>
    <property type="match status" value="1"/>
</dbReference>
<dbReference type="SUPFAM" id="SSF49842">
    <property type="entry name" value="TNF-like"/>
    <property type="match status" value="1"/>
</dbReference>